<feature type="domain" description="Flagellin N-terminal" evidence="5">
    <location>
        <begin position="7"/>
        <end position="137"/>
    </location>
</feature>
<gene>
    <name evidence="7" type="ORF">GCM10007425_11470</name>
</gene>
<dbReference type="Pfam" id="PF00669">
    <property type="entry name" value="Flagellin_N"/>
    <property type="match status" value="1"/>
</dbReference>
<proteinExistence type="inferred from homology"/>
<keyword evidence="7" id="KW-0969">Cilium</keyword>
<dbReference type="Pfam" id="PF00700">
    <property type="entry name" value="Flagellin_C"/>
    <property type="match status" value="1"/>
</dbReference>
<dbReference type="SUPFAM" id="SSF64518">
    <property type="entry name" value="Phase 1 flagellin"/>
    <property type="match status" value="1"/>
</dbReference>
<dbReference type="InterPro" id="IPR046358">
    <property type="entry name" value="Flagellin_C"/>
</dbReference>
<keyword evidence="7" id="KW-0282">Flagellum</keyword>
<feature type="domain" description="Flagellin C-terminal" evidence="6">
    <location>
        <begin position="322"/>
        <end position="406"/>
    </location>
</feature>
<reference evidence="7" key="2">
    <citation type="submission" date="2020-09" db="EMBL/GenBank/DDBJ databases">
        <authorList>
            <person name="Sun Q."/>
            <person name="Zhou Y."/>
        </authorList>
    </citation>
    <scope>NUCLEOTIDE SEQUENCE</scope>
    <source>
        <strain evidence="7">CGMCC 1.15760</strain>
    </source>
</reference>
<sequence>MRIQSNVAIQNYRQQNHHAQAMTASLRKLSTGYQITSASDDAAGLGISEKMRAQIRGLSQAQANIEQGILLLQTADAGLGEIANPNLVRLRELAIQAATDTLTATDRMTIQSEVTQILQGIDTIANQTHYNERDLLNVGATKKTDKNVISKAKSSKIVGEIIVPNPPMPFTLEIEALFNTMTGADFPDLNIIAPNGKGFGYEFKHLGGAIESSLSHIPEADHAWYTGYAASDEKMIFTNPMPGKWQIQITNSGSLDSTFNLTSNYPFELDEDVSSANKAIKLHIGANEGESLAVPLTNVTTEALQLTKLNMETPQQAGDALSQIDRASAFISAERARFGSYTNRLEHIHAMVANYHENLTQAESTLRDTNMTKEMTQLTMKQLSLQAAQSTSMHVKAQVQSTLQLLKTT</sequence>
<dbReference type="GO" id="GO:0005198">
    <property type="term" value="F:structural molecule activity"/>
    <property type="evidence" value="ECO:0007669"/>
    <property type="project" value="UniProtKB-UniRule"/>
</dbReference>
<organism evidence="7 8">
    <name type="scientific">Lysinibacillus alkalisoli</name>
    <dbReference type="NCBI Taxonomy" id="1911548"/>
    <lineage>
        <taxon>Bacteria</taxon>
        <taxon>Bacillati</taxon>
        <taxon>Bacillota</taxon>
        <taxon>Bacilli</taxon>
        <taxon>Bacillales</taxon>
        <taxon>Bacillaceae</taxon>
        <taxon>Lysinibacillus</taxon>
    </lineage>
</organism>
<dbReference type="Gene3D" id="1.20.1330.10">
    <property type="entry name" value="f41 fragment of flagellin, N-terminal domain"/>
    <property type="match status" value="2"/>
</dbReference>
<dbReference type="InterPro" id="IPR001492">
    <property type="entry name" value="Flagellin"/>
</dbReference>
<dbReference type="AlphaFoldDB" id="A0A917G2G1"/>
<comment type="caution">
    <text evidence="7">The sequence shown here is derived from an EMBL/GenBank/DDBJ whole genome shotgun (WGS) entry which is preliminary data.</text>
</comment>
<dbReference type="PANTHER" id="PTHR42792">
    <property type="entry name" value="FLAGELLIN"/>
    <property type="match status" value="1"/>
</dbReference>
<dbReference type="InterPro" id="IPR042187">
    <property type="entry name" value="Flagellin_C_sub2"/>
</dbReference>
<evidence type="ECO:0000259" key="5">
    <source>
        <dbReference type="Pfam" id="PF00669"/>
    </source>
</evidence>
<keyword evidence="8" id="KW-1185">Reference proteome</keyword>
<evidence type="ECO:0000256" key="2">
    <source>
        <dbReference type="ARBA" id="ARBA00020110"/>
    </source>
</evidence>
<dbReference type="PANTHER" id="PTHR42792:SF2">
    <property type="entry name" value="FLAGELLIN"/>
    <property type="match status" value="1"/>
</dbReference>
<comment type="similarity">
    <text evidence="1 4">Belongs to the bacterial flagellin family.</text>
</comment>
<evidence type="ECO:0000256" key="1">
    <source>
        <dbReference type="ARBA" id="ARBA00005709"/>
    </source>
</evidence>
<accession>A0A917G2G1</accession>
<protein>
    <recommendedName>
        <fullName evidence="2 4">Flagellin</fullName>
    </recommendedName>
</protein>
<evidence type="ECO:0000313" key="8">
    <source>
        <dbReference type="Proteomes" id="UP000616608"/>
    </source>
</evidence>
<evidence type="ECO:0000313" key="7">
    <source>
        <dbReference type="EMBL" id="GGG18696.1"/>
    </source>
</evidence>
<comment type="function">
    <text evidence="4">Flagellin is the subunit protein which polymerizes to form the filaments of bacterial flagella.</text>
</comment>
<reference evidence="7" key="1">
    <citation type="journal article" date="2014" name="Int. J. Syst. Evol. Microbiol.">
        <title>Complete genome sequence of Corynebacterium casei LMG S-19264T (=DSM 44701T), isolated from a smear-ripened cheese.</title>
        <authorList>
            <consortium name="US DOE Joint Genome Institute (JGI-PGF)"/>
            <person name="Walter F."/>
            <person name="Albersmeier A."/>
            <person name="Kalinowski J."/>
            <person name="Ruckert C."/>
        </authorList>
    </citation>
    <scope>NUCLEOTIDE SEQUENCE</scope>
    <source>
        <strain evidence="7">CGMCC 1.15760</strain>
    </source>
</reference>
<keyword evidence="4" id="KW-0964">Secreted</keyword>
<evidence type="ECO:0000256" key="3">
    <source>
        <dbReference type="ARBA" id="ARBA00023143"/>
    </source>
</evidence>
<dbReference type="Gene3D" id="6.10.10.10">
    <property type="entry name" value="Flagellar export chaperone, C-terminal domain"/>
    <property type="match status" value="1"/>
</dbReference>
<evidence type="ECO:0000256" key="4">
    <source>
        <dbReference type="RuleBase" id="RU362073"/>
    </source>
</evidence>
<evidence type="ECO:0000259" key="6">
    <source>
        <dbReference type="Pfam" id="PF00700"/>
    </source>
</evidence>
<comment type="subcellular location">
    <subcellularLocation>
        <location evidence="4">Secreted</location>
    </subcellularLocation>
    <subcellularLocation>
        <location evidence="4">Bacterial flagellum</location>
    </subcellularLocation>
</comment>
<dbReference type="InterPro" id="IPR001029">
    <property type="entry name" value="Flagellin_N"/>
</dbReference>
<keyword evidence="7" id="KW-0966">Cell projection</keyword>
<dbReference type="EMBL" id="BMJT01000003">
    <property type="protein sequence ID" value="GGG18696.1"/>
    <property type="molecule type" value="Genomic_DNA"/>
</dbReference>
<dbReference type="RefSeq" id="WP_188614071.1">
    <property type="nucleotide sequence ID" value="NZ_BMJT01000003.1"/>
</dbReference>
<dbReference type="GO" id="GO:0009288">
    <property type="term" value="C:bacterial-type flagellum"/>
    <property type="evidence" value="ECO:0007669"/>
    <property type="project" value="UniProtKB-SubCell"/>
</dbReference>
<name>A0A917G2G1_9BACI</name>
<dbReference type="GO" id="GO:0005576">
    <property type="term" value="C:extracellular region"/>
    <property type="evidence" value="ECO:0007669"/>
    <property type="project" value="UniProtKB-SubCell"/>
</dbReference>
<dbReference type="PRINTS" id="PR00207">
    <property type="entry name" value="FLAGELLIN"/>
</dbReference>
<dbReference type="Proteomes" id="UP000616608">
    <property type="component" value="Unassembled WGS sequence"/>
</dbReference>
<keyword evidence="3 4" id="KW-0975">Bacterial flagellum</keyword>